<evidence type="ECO:0000256" key="1">
    <source>
        <dbReference type="SAM" id="SignalP"/>
    </source>
</evidence>
<reference evidence="2" key="1">
    <citation type="submission" date="2019-03" db="EMBL/GenBank/DDBJ databases">
        <title>WGS assembly of Setaria viridis.</title>
        <authorList>
            <person name="Huang P."/>
            <person name="Jenkins J."/>
            <person name="Grimwood J."/>
            <person name="Barry K."/>
            <person name="Healey A."/>
            <person name="Mamidi S."/>
            <person name="Sreedasyam A."/>
            <person name="Shu S."/>
            <person name="Feldman M."/>
            <person name="Wu J."/>
            <person name="Yu Y."/>
            <person name="Chen C."/>
            <person name="Johnson J."/>
            <person name="Rokhsar D."/>
            <person name="Baxter I."/>
            <person name="Schmutz J."/>
            <person name="Brutnell T."/>
            <person name="Kellogg E."/>
        </authorList>
    </citation>
    <scope>NUCLEOTIDE SEQUENCE [LARGE SCALE GENOMIC DNA]</scope>
</reference>
<gene>
    <name evidence="2" type="ORF">SEVIR_3G024950v2</name>
</gene>
<dbReference type="Proteomes" id="UP000298652">
    <property type="component" value="Chromosome 3"/>
</dbReference>
<keyword evidence="1" id="KW-0732">Signal</keyword>
<feature type="chain" id="PRO_5020491938" description="Secreted protein" evidence="1">
    <location>
        <begin position="30"/>
        <end position="67"/>
    </location>
</feature>
<dbReference type="EMBL" id="CM016554">
    <property type="protein sequence ID" value="TKW24017.1"/>
    <property type="molecule type" value="Genomic_DNA"/>
</dbReference>
<dbReference type="Gramene" id="TKW24017">
    <property type="protein sequence ID" value="TKW24017"/>
    <property type="gene ID" value="SEVIR_3G024950v2"/>
</dbReference>
<accession>A0A4U6VIH9</accession>
<dbReference type="AlphaFoldDB" id="A0A4U6VIH9"/>
<keyword evidence="3" id="KW-1185">Reference proteome</keyword>
<feature type="signal peptide" evidence="1">
    <location>
        <begin position="1"/>
        <end position="29"/>
    </location>
</feature>
<evidence type="ECO:0000313" key="2">
    <source>
        <dbReference type="EMBL" id="TKW24017.1"/>
    </source>
</evidence>
<name>A0A4U6VIH9_SETVI</name>
<evidence type="ECO:0008006" key="4">
    <source>
        <dbReference type="Google" id="ProtNLM"/>
    </source>
</evidence>
<sequence length="67" mass="7839">MRNHSWLCTIFVLPFLSVFSLFCMENCAASVFFAEQILHVRCHHQTFSLFLAVLQMHDCSVFLVSER</sequence>
<proteinExistence type="predicted"/>
<evidence type="ECO:0000313" key="3">
    <source>
        <dbReference type="Proteomes" id="UP000298652"/>
    </source>
</evidence>
<protein>
    <recommendedName>
        <fullName evidence="4">Secreted protein</fullName>
    </recommendedName>
</protein>
<organism evidence="2 3">
    <name type="scientific">Setaria viridis</name>
    <name type="common">Green bristlegrass</name>
    <name type="synonym">Setaria italica subsp. viridis</name>
    <dbReference type="NCBI Taxonomy" id="4556"/>
    <lineage>
        <taxon>Eukaryota</taxon>
        <taxon>Viridiplantae</taxon>
        <taxon>Streptophyta</taxon>
        <taxon>Embryophyta</taxon>
        <taxon>Tracheophyta</taxon>
        <taxon>Spermatophyta</taxon>
        <taxon>Magnoliopsida</taxon>
        <taxon>Liliopsida</taxon>
        <taxon>Poales</taxon>
        <taxon>Poaceae</taxon>
        <taxon>PACMAD clade</taxon>
        <taxon>Panicoideae</taxon>
        <taxon>Panicodae</taxon>
        <taxon>Paniceae</taxon>
        <taxon>Cenchrinae</taxon>
        <taxon>Setaria</taxon>
    </lineage>
</organism>